<evidence type="ECO:0000256" key="2">
    <source>
        <dbReference type="ARBA" id="ARBA00022729"/>
    </source>
</evidence>
<dbReference type="Pfam" id="PF04616">
    <property type="entry name" value="Glyco_hydro_43"/>
    <property type="match status" value="1"/>
</dbReference>
<organism evidence="7 8">
    <name type="scientific">Rhodopirellula halodulae</name>
    <dbReference type="NCBI Taxonomy" id="2894198"/>
    <lineage>
        <taxon>Bacteria</taxon>
        <taxon>Pseudomonadati</taxon>
        <taxon>Planctomycetota</taxon>
        <taxon>Planctomycetia</taxon>
        <taxon>Pirellulales</taxon>
        <taxon>Pirellulaceae</taxon>
        <taxon>Rhodopirellula</taxon>
    </lineage>
</organism>
<sequence>MSIGRTEDSTALDPKSHFTNPIAKAADPWVVLDEANSRYLWCRSANDRGIILSESPDLTSMGTEHLIWTAPDQGPYSKEVWAPELHLINERWHVYFAASDGDNANHLAYVLVAQTKDPFGSYDLHGPFATGDGEDGRSPNVWAIDMTVLEHNEKLYALWSGWDKPGSDNQYLYIAPMKSPTEISGPRVRICDNDDYLWERVEPDPSQRGLNEGPEAFHANDRTFVFYSCAASWLPTYKLGRLELIGDDPLDPASWKKHPQPAFQSTEEVFGVGHSCFAPSIDQKEWWHVFHSKVDRTPGWNRVIHLQPMSVDDDGTPNLGSPIPRDQAIRRPSK</sequence>
<evidence type="ECO:0000256" key="1">
    <source>
        <dbReference type="ARBA" id="ARBA00009865"/>
    </source>
</evidence>
<comment type="similarity">
    <text evidence="1 5">Belongs to the glycosyl hydrolase 43 family.</text>
</comment>
<evidence type="ECO:0000313" key="7">
    <source>
        <dbReference type="EMBL" id="MCC9644147.1"/>
    </source>
</evidence>
<protein>
    <submittedName>
        <fullName evidence="7">Glycoside hydrolase family 43 protein</fullName>
    </submittedName>
</protein>
<dbReference type="InterPro" id="IPR023296">
    <property type="entry name" value="Glyco_hydro_beta-prop_sf"/>
</dbReference>
<keyword evidence="4 5" id="KW-0326">Glycosidase</keyword>
<keyword evidence="2" id="KW-0732">Signal</keyword>
<evidence type="ECO:0000313" key="8">
    <source>
        <dbReference type="Proteomes" id="UP001430306"/>
    </source>
</evidence>
<accession>A0ABS8NKT4</accession>
<dbReference type="Gene3D" id="2.115.10.20">
    <property type="entry name" value="Glycosyl hydrolase domain, family 43"/>
    <property type="match status" value="1"/>
</dbReference>
<dbReference type="PANTHER" id="PTHR43817">
    <property type="entry name" value="GLYCOSYL HYDROLASE"/>
    <property type="match status" value="1"/>
</dbReference>
<dbReference type="Proteomes" id="UP001430306">
    <property type="component" value="Unassembled WGS sequence"/>
</dbReference>
<reference evidence="7" key="1">
    <citation type="submission" date="2021-11" db="EMBL/GenBank/DDBJ databases">
        <title>Genome sequence.</title>
        <authorList>
            <person name="Sun Q."/>
        </authorList>
    </citation>
    <scope>NUCLEOTIDE SEQUENCE</scope>
    <source>
        <strain evidence="7">JC740</strain>
    </source>
</reference>
<evidence type="ECO:0000256" key="6">
    <source>
        <dbReference type="SAM" id="MobiDB-lite"/>
    </source>
</evidence>
<dbReference type="PANTHER" id="PTHR43817:SF1">
    <property type="entry name" value="HYDROLASE, FAMILY 43, PUTATIVE (AFU_ORTHOLOGUE AFUA_3G01660)-RELATED"/>
    <property type="match status" value="1"/>
</dbReference>
<evidence type="ECO:0000256" key="4">
    <source>
        <dbReference type="ARBA" id="ARBA00023295"/>
    </source>
</evidence>
<keyword evidence="8" id="KW-1185">Reference proteome</keyword>
<dbReference type="CDD" id="cd18820">
    <property type="entry name" value="GH43_LbAraf43-like"/>
    <property type="match status" value="1"/>
</dbReference>
<evidence type="ECO:0000256" key="3">
    <source>
        <dbReference type="ARBA" id="ARBA00022801"/>
    </source>
</evidence>
<comment type="caution">
    <text evidence="7">The sequence shown here is derived from an EMBL/GenBank/DDBJ whole genome shotgun (WGS) entry which is preliminary data.</text>
</comment>
<dbReference type="EMBL" id="JAJKFW010000025">
    <property type="protein sequence ID" value="MCC9644147.1"/>
    <property type="molecule type" value="Genomic_DNA"/>
</dbReference>
<gene>
    <name evidence="7" type="ORF">LOC71_17840</name>
</gene>
<proteinExistence type="inferred from homology"/>
<dbReference type="InterPro" id="IPR006710">
    <property type="entry name" value="Glyco_hydro_43"/>
</dbReference>
<dbReference type="SUPFAM" id="SSF75005">
    <property type="entry name" value="Arabinanase/levansucrase/invertase"/>
    <property type="match status" value="1"/>
</dbReference>
<feature type="region of interest" description="Disordered" evidence="6">
    <location>
        <begin position="311"/>
        <end position="334"/>
    </location>
</feature>
<name>A0ABS8NKT4_9BACT</name>
<keyword evidence="3 5" id="KW-0378">Hydrolase</keyword>
<dbReference type="GO" id="GO:0016787">
    <property type="term" value="F:hydrolase activity"/>
    <property type="evidence" value="ECO:0007669"/>
    <property type="project" value="UniProtKB-KW"/>
</dbReference>
<evidence type="ECO:0000256" key="5">
    <source>
        <dbReference type="RuleBase" id="RU361187"/>
    </source>
</evidence>